<dbReference type="RefSeq" id="WP_377248416.1">
    <property type="nucleotide sequence ID" value="NZ_JBHLXP010000005.1"/>
</dbReference>
<organism evidence="3 4">
    <name type="scientific">Rheinheimera tilapiae</name>
    <dbReference type="NCBI Taxonomy" id="875043"/>
    <lineage>
        <taxon>Bacteria</taxon>
        <taxon>Pseudomonadati</taxon>
        <taxon>Pseudomonadota</taxon>
        <taxon>Gammaproteobacteria</taxon>
        <taxon>Chromatiales</taxon>
        <taxon>Chromatiaceae</taxon>
        <taxon>Rheinheimera</taxon>
    </lineage>
</organism>
<dbReference type="InterPro" id="IPR032466">
    <property type="entry name" value="Metal_Hydrolase"/>
</dbReference>
<dbReference type="PANTHER" id="PTHR43135">
    <property type="entry name" value="ALPHA-D-RIBOSE 1-METHYLPHOSPHONATE 5-TRIPHOSPHATE DIPHOSPHATASE"/>
    <property type="match status" value="1"/>
</dbReference>
<feature type="chain" id="PRO_5045061328" evidence="1">
    <location>
        <begin position="23"/>
        <end position="1046"/>
    </location>
</feature>
<dbReference type="InterPro" id="IPR051781">
    <property type="entry name" value="Metallo-dep_Hydrolase"/>
</dbReference>
<reference evidence="3 4" key="1">
    <citation type="submission" date="2024-09" db="EMBL/GenBank/DDBJ databases">
        <authorList>
            <person name="Sun Q."/>
            <person name="Mori K."/>
        </authorList>
    </citation>
    <scope>NUCLEOTIDE SEQUENCE [LARGE SCALE GENOMIC DNA]</scope>
    <source>
        <strain evidence="3 4">KCTC 23315</strain>
    </source>
</reference>
<evidence type="ECO:0000259" key="2">
    <source>
        <dbReference type="Pfam" id="PF01979"/>
    </source>
</evidence>
<keyword evidence="4" id="KW-1185">Reference proteome</keyword>
<keyword evidence="1" id="KW-0732">Signal</keyword>
<dbReference type="EMBL" id="JBHLXP010000005">
    <property type="protein sequence ID" value="MFC0050510.1"/>
    <property type="molecule type" value="Genomic_DNA"/>
</dbReference>
<dbReference type="CDD" id="cd01309">
    <property type="entry name" value="Met_dep_hydrolase_C"/>
    <property type="match status" value="1"/>
</dbReference>
<dbReference type="SUPFAM" id="SSF51338">
    <property type="entry name" value="Composite domain of metallo-dependent hydrolases"/>
    <property type="match status" value="2"/>
</dbReference>
<dbReference type="Proteomes" id="UP001589813">
    <property type="component" value="Unassembled WGS sequence"/>
</dbReference>
<evidence type="ECO:0000313" key="3">
    <source>
        <dbReference type="EMBL" id="MFC0050510.1"/>
    </source>
</evidence>
<evidence type="ECO:0000256" key="1">
    <source>
        <dbReference type="SAM" id="SignalP"/>
    </source>
</evidence>
<gene>
    <name evidence="3" type="ORF">ACFFJP_19665</name>
</gene>
<protein>
    <submittedName>
        <fullName evidence="3">Amidohydrolase family protein</fullName>
    </submittedName>
</protein>
<dbReference type="SUPFAM" id="SSF51556">
    <property type="entry name" value="Metallo-dependent hydrolases"/>
    <property type="match status" value="2"/>
</dbReference>
<dbReference type="Gene3D" id="3.20.20.140">
    <property type="entry name" value="Metal-dependent hydrolases"/>
    <property type="match status" value="2"/>
</dbReference>
<feature type="domain" description="Amidohydrolase-related" evidence="2">
    <location>
        <begin position="637"/>
        <end position="959"/>
    </location>
</feature>
<proteinExistence type="predicted"/>
<name>A0ABV6BI06_9GAMM</name>
<dbReference type="InterPro" id="IPR006680">
    <property type="entry name" value="Amidohydro-rel"/>
</dbReference>
<dbReference type="PANTHER" id="PTHR43135:SF3">
    <property type="entry name" value="ALPHA-D-RIBOSE 1-METHYLPHOSPHONATE 5-TRIPHOSPHATE DIPHOSPHATASE"/>
    <property type="match status" value="1"/>
</dbReference>
<comment type="caution">
    <text evidence="3">The sequence shown here is derived from an EMBL/GenBank/DDBJ whole genome shotgun (WGS) entry which is preliminary data.</text>
</comment>
<feature type="domain" description="Amidohydrolase-related" evidence="2">
    <location>
        <begin position="346"/>
        <end position="430"/>
    </location>
</feature>
<accession>A0ABV6BI06</accession>
<feature type="signal peptide" evidence="1">
    <location>
        <begin position="1"/>
        <end position="22"/>
    </location>
</feature>
<evidence type="ECO:0000313" key="4">
    <source>
        <dbReference type="Proteomes" id="UP001589813"/>
    </source>
</evidence>
<sequence length="1046" mass="113093">MKPLRLSLLSAAVVCAVAPAWADPTQPLQGIRDNSAQLLAFTGAVVHTEPGKTLTNATVLVQSGKITAVGTDLKIPAGFQQINVAGYHLYPGFIDLYSQYGVEKAAATSHGSLSDGPMYQNARKGGNAVNAAIHAEQRWADSFSPNADDAKAYQQQGFTVVQSARQDGIFRGQALLASTGKGLPGELILKADGQHFLSFDPGSSKQSYPSSLMGSIALVRQTLADAQWYQQAYGKTDWRLFREPAPFNAALAALGQLNQSGLVFEISNERNLLRADSLLKEFNLPKVALVASGYEYVRAAEVKKTGRNLIVPVAYPAAPSVGKLDDQLDVSLADLRHWERAPTNPAALEKAGVNFALTTHKLDDKTKFWPNVRTAIKYGLSTEKALAALTTVPAELIGMPGQLGRIASGYQADLVVSKGDLFKDGEIVATWNRGVETQFKPLQNADVAGDYALNIDGKALTLNLSGALGKVEGKVVPAAKSADKDADKEAKLENLSVDKQQVQFGFSLKDLDAGDGVALFSGVMAGNLLQGTLQLPDGSQQALTLSRQAAVAKADEKKADDSSLLSQLSLPNQAYGLMSSPQRQNVHIKNATVWTSDKAGKLENTDVIVRNGVFTDIGKNLKTPSGFVEIDATGMHVTAGIIDEHSHIAIESGVNEGSDAVTSEVHIGDVLNPDDINIYRGLAGGTTTAQLLHGSANPIGGQAQVIQLRWGVSQEALKFKAAPASIKFALGENVKQSNWGDNYTSRYPQSRVGVETTIRDAFQAAKEYKAAWAAYDDLSSSEQKRTVPPRVDYRLQTLVEILDNKRFVHTHSYVASEILMLIKLADETGFKVTTFTHILEGYKTAKEMAAHGASASTFADWWAYKMEVKDAIPTNTCLMADQGVVVSVNSDSPDLQRRLNQEAAKSVKYCGMSEEEALKMITINPAIQLKVDQKVGSIAEGKQADFVLWSEHPLSVYAKAMQTWIDGTKYYDRNVDMTLNAGIEREKQQLIQKVLKAPEDLKAGSGGEMKKPEPIWHCEDNGDFLDLAFGRVSAAHQHAHQHNQQH</sequence>
<dbReference type="Gene3D" id="2.30.40.10">
    <property type="entry name" value="Urease, subunit C, domain 1"/>
    <property type="match status" value="1"/>
</dbReference>
<dbReference type="Pfam" id="PF01979">
    <property type="entry name" value="Amidohydro_1"/>
    <property type="match status" value="2"/>
</dbReference>
<dbReference type="InterPro" id="IPR011059">
    <property type="entry name" value="Metal-dep_hydrolase_composite"/>
</dbReference>